<evidence type="ECO:0000313" key="1">
    <source>
        <dbReference type="EMBL" id="NVZ10638.1"/>
    </source>
</evidence>
<organism evidence="1 2">
    <name type="scientific">Allochromatium humboldtianum</name>
    <dbReference type="NCBI Taxonomy" id="504901"/>
    <lineage>
        <taxon>Bacteria</taxon>
        <taxon>Pseudomonadati</taxon>
        <taxon>Pseudomonadota</taxon>
        <taxon>Gammaproteobacteria</taxon>
        <taxon>Chromatiales</taxon>
        <taxon>Chromatiaceae</taxon>
        <taxon>Allochromatium</taxon>
    </lineage>
</organism>
<comment type="caution">
    <text evidence="1">The sequence shown here is derived from an EMBL/GenBank/DDBJ whole genome shotgun (WGS) entry which is preliminary data.</text>
</comment>
<accession>A0A850RBE1</accession>
<keyword evidence="2" id="KW-1185">Reference proteome</keyword>
<dbReference type="RefSeq" id="WP_176977371.1">
    <property type="nucleotide sequence ID" value="NZ_JABZEO010000011.1"/>
</dbReference>
<dbReference type="EMBL" id="JABZEO010000011">
    <property type="protein sequence ID" value="NVZ10638.1"/>
    <property type="molecule type" value="Genomic_DNA"/>
</dbReference>
<sequence>MFSCFTPCRVAIPRELEALRRELDELDDRPPPPREALHRAAAQLPELLRVAARERLSLALLELARTPSELAARDLVDLPALPGDFALLGSAPRAALQDIAEQLDRTGATRHFLAKARRHELEREIADLEHKLGGKI</sequence>
<dbReference type="Proteomes" id="UP000592294">
    <property type="component" value="Unassembled WGS sequence"/>
</dbReference>
<dbReference type="AlphaFoldDB" id="A0A850RBE1"/>
<gene>
    <name evidence="1" type="ORF">HW932_15350</name>
</gene>
<proteinExistence type="predicted"/>
<name>A0A850RBE1_9GAMM</name>
<evidence type="ECO:0000313" key="2">
    <source>
        <dbReference type="Proteomes" id="UP000592294"/>
    </source>
</evidence>
<reference evidence="1 2" key="1">
    <citation type="submission" date="2020-06" db="EMBL/GenBank/DDBJ databases">
        <title>Whole-genome sequence of Allochromatium humboldtianum DSM 21881, type strain.</title>
        <authorList>
            <person name="Kyndt J.A."/>
            <person name="Meyer T.E."/>
        </authorList>
    </citation>
    <scope>NUCLEOTIDE SEQUENCE [LARGE SCALE GENOMIC DNA]</scope>
    <source>
        <strain evidence="1 2">DSM 21881</strain>
    </source>
</reference>
<protein>
    <submittedName>
        <fullName evidence="1">Uncharacterized protein</fullName>
    </submittedName>
</protein>